<dbReference type="PANTHER" id="PTHR10293">
    <property type="entry name" value="GLUTAREDOXIN FAMILY MEMBER"/>
    <property type="match status" value="1"/>
</dbReference>
<dbReference type="NCBIfam" id="TIGR00365">
    <property type="entry name" value="Grx4 family monothiol glutaredoxin"/>
    <property type="match status" value="1"/>
</dbReference>
<keyword evidence="2" id="KW-0479">Metal-binding</keyword>
<keyword evidence="3" id="KW-0408">Iron</keyword>
<dbReference type="CDD" id="cd03028">
    <property type="entry name" value="GRX_PICOT_like"/>
    <property type="match status" value="1"/>
</dbReference>
<evidence type="ECO:0000256" key="2">
    <source>
        <dbReference type="ARBA" id="ARBA00022723"/>
    </source>
</evidence>
<dbReference type="InterPro" id="IPR033658">
    <property type="entry name" value="GRX_PICOT-like"/>
</dbReference>
<keyword evidence="4" id="KW-0411">Iron-sulfur</keyword>
<accession>A0ABQ0LZW2</accession>
<keyword evidence="8" id="KW-1185">Reference proteome</keyword>
<dbReference type="PANTHER" id="PTHR10293:SF16">
    <property type="entry name" value="GLUTAREDOXIN-RELATED PROTEIN 5, MITOCHONDRIAL"/>
    <property type="match status" value="1"/>
</dbReference>
<evidence type="ECO:0000313" key="8">
    <source>
        <dbReference type="Proteomes" id="UP000815677"/>
    </source>
</evidence>
<dbReference type="InterPro" id="IPR002109">
    <property type="entry name" value="Glutaredoxin"/>
</dbReference>
<dbReference type="EMBL" id="DF849315">
    <property type="protein sequence ID" value="GAT56609.1"/>
    <property type="molecule type" value="Genomic_DNA"/>
</dbReference>
<dbReference type="SUPFAM" id="SSF52833">
    <property type="entry name" value="Thioredoxin-like"/>
    <property type="match status" value="1"/>
</dbReference>
<dbReference type="Pfam" id="PF00462">
    <property type="entry name" value="Glutaredoxin"/>
    <property type="match status" value="1"/>
</dbReference>
<evidence type="ECO:0000313" key="7">
    <source>
        <dbReference type="EMBL" id="GAT56609.1"/>
    </source>
</evidence>
<evidence type="ECO:0000256" key="3">
    <source>
        <dbReference type="ARBA" id="ARBA00023004"/>
    </source>
</evidence>
<dbReference type="Proteomes" id="UP000815677">
    <property type="component" value="Unassembled WGS sequence"/>
</dbReference>
<dbReference type="InterPro" id="IPR004480">
    <property type="entry name" value="Monothiol_GRX-rel"/>
</dbReference>
<evidence type="ECO:0000256" key="5">
    <source>
        <dbReference type="ARBA" id="ARBA00023284"/>
    </source>
</evidence>
<gene>
    <name evidence="7" type="ORF">MCHLO_13241</name>
</gene>
<proteinExistence type="predicted"/>
<evidence type="ECO:0000256" key="1">
    <source>
        <dbReference type="ARBA" id="ARBA00022714"/>
    </source>
</evidence>
<dbReference type="InterPro" id="IPR036249">
    <property type="entry name" value="Thioredoxin-like_sf"/>
</dbReference>
<reference evidence="7" key="1">
    <citation type="submission" date="2014-09" db="EMBL/GenBank/DDBJ databases">
        <title>Genome sequence of the luminous mushroom Mycena chlorophos for searching fungal bioluminescence genes.</title>
        <authorList>
            <person name="Tanaka Y."/>
            <person name="Kasuga D."/>
            <person name="Oba Y."/>
            <person name="Hase S."/>
            <person name="Sato K."/>
            <person name="Oba Y."/>
            <person name="Sakakibara Y."/>
        </authorList>
    </citation>
    <scope>NUCLEOTIDE SEQUENCE</scope>
</reference>
<organism evidence="7 8">
    <name type="scientific">Mycena chlorophos</name>
    <name type="common">Agaric fungus</name>
    <name type="synonym">Agaricus chlorophos</name>
    <dbReference type="NCBI Taxonomy" id="658473"/>
    <lineage>
        <taxon>Eukaryota</taxon>
        <taxon>Fungi</taxon>
        <taxon>Dikarya</taxon>
        <taxon>Basidiomycota</taxon>
        <taxon>Agaricomycotina</taxon>
        <taxon>Agaricomycetes</taxon>
        <taxon>Agaricomycetidae</taxon>
        <taxon>Agaricales</taxon>
        <taxon>Marasmiineae</taxon>
        <taxon>Mycenaceae</taxon>
        <taxon>Mycena</taxon>
    </lineage>
</organism>
<sequence length="138" mass="15129">MLRTSLRSGMRLRSPLFRPRTAVRLLSDETRSKIQAAVSGTPVVLFMKGTPQQPQCGFSRAAIQVLGLQQVPVDSLAAYNVLEDEELRSGIKEFSDWPTIPQVYVNGEFLGGCDILLSMHQSGELEKTLQQAGVIPSA</sequence>
<protein>
    <recommendedName>
        <fullName evidence="6">Glutaredoxin domain-containing protein</fullName>
    </recommendedName>
</protein>
<keyword evidence="5" id="KW-0676">Redox-active center</keyword>
<keyword evidence="1" id="KW-0001">2Fe-2S</keyword>
<dbReference type="Gene3D" id="3.40.30.10">
    <property type="entry name" value="Glutaredoxin"/>
    <property type="match status" value="1"/>
</dbReference>
<feature type="domain" description="Glutaredoxin" evidence="6">
    <location>
        <begin position="43"/>
        <end position="109"/>
    </location>
</feature>
<evidence type="ECO:0000256" key="4">
    <source>
        <dbReference type="ARBA" id="ARBA00023014"/>
    </source>
</evidence>
<name>A0ABQ0LZW2_MYCCL</name>
<dbReference type="PROSITE" id="PS51354">
    <property type="entry name" value="GLUTAREDOXIN_2"/>
    <property type="match status" value="1"/>
</dbReference>
<evidence type="ECO:0000259" key="6">
    <source>
        <dbReference type="Pfam" id="PF00462"/>
    </source>
</evidence>